<reference evidence="2" key="1">
    <citation type="journal article" date="2019" name="Int. J. Syst. Evol. Microbiol.">
        <title>The Global Catalogue of Microorganisms (GCM) 10K type strain sequencing project: providing services to taxonomists for standard genome sequencing and annotation.</title>
        <authorList>
            <consortium name="The Broad Institute Genomics Platform"/>
            <consortium name="The Broad Institute Genome Sequencing Center for Infectious Disease"/>
            <person name="Wu L."/>
            <person name="Ma J."/>
        </authorList>
    </citation>
    <scope>NUCLEOTIDE SEQUENCE [LARGE SCALE GENOMIC DNA]</scope>
    <source>
        <strain evidence="2">NBRC 106348</strain>
    </source>
</reference>
<name>A0ABQ6I0H8_9MICO</name>
<organism evidence="1 2">
    <name type="scientific">Luteimicrobium album</name>
    <dbReference type="NCBI Taxonomy" id="1054550"/>
    <lineage>
        <taxon>Bacteria</taxon>
        <taxon>Bacillati</taxon>
        <taxon>Actinomycetota</taxon>
        <taxon>Actinomycetes</taxon>
        <taxon>Micrococcales</taxon>
        <taxon>Luteimicrobium</taxon>
    </lineage>
</organism>
<gene>
    <name evidence="1" type="ORF">GCM10025864_20100</name>
</gene>
<accession>A0ABQ6I0H8</accession>
<evidence type="ECO:0000313" key="1">
    <source>
        <dbReference type="EMBL" id="GMA24251.1"/>
    </source>
</evidence>
<dbReference type="Proteomes" id="UP001157091">
    <property type="component" value="Unassembled WGS sequence"/>
</dbReference>
<proteinExistence type="predicted"/>
<comment type="caution">
    <text evidence="1">The sequence shown here is derived from an EMBL/GenBank/DDBJ whole genome shotgun (WGS) entry which is preliminary data.</text>
</comment>
<keyword evidence="2" id="KW-1185">Reference proteome</keyword>
<sequence>MRADGYLGPDRSGIDWLIDSDSPAMRALGPDIAARTPDSPVDVDALIEDVALLPRLIRKRHVFVVLGRTGPEAADAVLDAWVARLRAERPTT</sequence>
<protein>
    <submittedName>
        <fullName evidence="1">Uncharacterized protein</fullName>
    </submittedName>
</protein>
<dbReference type="RefSeq" id="WP_284293101.1">
    <property type="nucleotide sequence ID" value="NZ_BSUK01000001.1"/>
</dbReference>
<evidence type="ECO:0000313" key="2">
    <source>
        <dbReference type="Proteomes" id="UP001157091"/>
    </source>
</evidence>
<dbReference type="EMBL" id="BSUK01000001">
    <property type="protein sequence ID" value="GMA24251.1"/>
    <property type="molecule type" value="Genomic_DNA"/>
</dbReference>